<gene>
    <name evidence="1" type="ORF">H2198_000954</name>
</gene>
<evidence type="ECO:0000313" key="1">
    <source>
        <dbReference type="EMBL" id="KAJ9663193.1"/>
    </source>
</evidence>
<reference evidence="1" key="1">
    <citation type="submission" date="2022-10" db="EMBL/GenBank/DDBJ databases">
        <title>Culturing micro-colonial fungi from biological soil crusts in the Mojave desert and describing Neophaeococcomyces mojavensis, and introducing the new genera and species Taxawa tesnikishii.</title>
        <authorList>
            <person name="Kurbessoian T."/>
            <person name="Stajich J.E."/>
        </authorList>
    </citation>
    <scope>NUCLEOTIDE SEQUENCE</scope>
    <source>
        <strain evidence="1">JES_112</strain>
    </source>
</reference>
<dbReference type="EMBL" id="JAPDRQ010000010">
    <property type="protein sequence ID" value="KAJ9663193.1"/>
    <property type="molecule type" value="Genomic_DNA"/>
</dbReference>
<comment type="caution">
    <text evidence="1">The sequence shown here is derived from an EMBL/GenBank/DDBJ whole genome shotgun (WGS) entry which is preliminary data.</text>
</comment>
<name>A0ACC3AIF5_9EURO</name>
<protein>
    <submittedName>
        <fullName evidence="1">Uncharacterized protein</fullName>
    </submittedName>
</protein>
<sequence length="426" mass="47406">MDGKETAVSTRATSVDFGRRGESSKPPSPTHTFEHGAAEVVDRNEHQQNVLAEDRKKDLTWKAKLRFFKTKEFWLILALGQILAICVTGTNTLTTFLVIEGTSIPAFQSVFNYILLNLIYTSYTIYKYGFKRWGKLLLKDGWKYIILSFCDVEGNYFTVLAYRYTTILSAQLINFWAIVIVVAISFFFLKVRYHWAQVLGILICVGGMGILLASDHIQGSNGGDISSGNQLKGDLFALVGATMYGLSNVYEEWFVSGRPLYEVIGQLGFWGMIINGVQAGIFDRNSFRTATWSSKVGGYLTGYTLLLSFFYTLVPILYRLASAAFFNISLLTGNFWGVIIGTAVFGYHVHYLYPIAFTLIMIGHFVYFLGKGVLGEAKKAWLGEQQERGISGLFTAKRKIERGTVSIEAPAVGLDRGEGHEGAGVV</sequence>
<organism evidence="1 2">
    <name type="scientific">Neophaeococcomyces mojaviensis</name>
    <dbReference type="NCBI Taxonomy" id="3383035"/>
    <lineage>
        <taxon>Eukaryota</taxon>
        <taxon>Fungi</taxon>
        <taxon>Dikarya</taxon>
        <taxon>Ascomycota</taxon>
        <taxon>Pezizomycotina</taxon>
        <taxon>Eurotiomycetes</taxon>
        <taxon>Chaetothyriomycetidae</taxon>
        <taxon>Chaetothyriales</taxon>
        <taxon>Chaetothyriales incertae sedis</taxon>
        <taxon>Neophaeococcomyces</taxon>
    </lineage>
</organism>
<keyword evidence="2" id="KW-1185">Reference proteome</keyword>
<proteinExistence type="predicted"/>
<dbReference type="Proteomes" id="UP001172386">
    <property type="component" value="Unassembled WGS sequence"/>
</dbReference>
<evidence type="ECO:0000313" key="2">
    <source>
        <dbReference type="Proteomes" id="UP001172386"/>
    </source>
</evidence>
<accession>A0ACC3AIF5</accession>